<keyword evidence="2" id="KW-1185">Reference proteome</keyword>
<dbReference type="Proteomes" id="UP000183557">
    <property type="component" value="Unassembled WGS sequence"/>
</dbReference>
<accession>A0A1I3RIM7</accession>
<dbReference type="EMBL" id="FOSB01000002">
    <property type="protein sequence ID" value="SFJ46118.1"/>
    <property type="molecule type" value="Genomic_DNA"/>
</dbReference>
<reference evidence="2" key="1">
    <citation type="submission" date="2016-10" db="EMBL/GenBank/DDBJ databases">
        <authorList>
            <person name="Varghese N."/>
            <person name="Submissions S."/>
        </authorList>
    </citation>
    <scope>NUCLEOTIDE SEQUENCE [LARGE SCALE GENOMIC DNA]</scope>
    <source>
        <strain evidence="2">CGMCC 1.3704</strain>
    </source>
</reference>
<sequence length="101" mass="11683">MFFIALHVLRKGVRLVPHLTKLLLEQNEWSLPGRYSVRIDRTIVIEPLRQLTEDTFKQMLNVHATIHSIGIKNSEVPSIEKYDGPFSFQRVNGILIFKPVS</sequence>
<proteinExistence type="predicted"/>
<protein>
    <submittedName>
        <fullName evidence="1">Uncharacterized protein</fullName>
    </submittedName>
</protein>
<name>A0A1I3RIM7_HALDA</name>
<dbReference type="AlphaFoldDB" id="A0A1I3RIM7"/>
<gene>
    <name evidence="1" type="ORF">SAMN04487936_102261</name>
</gene>
<evidence type="ECO:0000313" key="2">
    <source>
        <dbReference type="Proteomes" id="UP000183557"/>
    </source>
</evidence>
<organism evidence="1 2">
    <name type="scientific">Halobacillus dabanensis</name>
    <dbReference type="NCBI Taxonomy" id="240302"/>
    <lineage>
        <taxon>Bacteria</taxon>
        <taxon>Bacillati</taxon>
        <taxon>Bacillota</taxon>
        <taxon>Bacilli</taxon>
        <taxon>Bacillales</taxon>
        <taxon>Bacillaceae</taxon>
        <taxon>Halobacillus</taxon>
    </lineage>
</organism>
<evidence type="ECO:0000313" key="1">
    <source>
        <dbReference type="EMBL" id="SFJ46118.1"/>
    </source>
</evidence>